<sequence length="226" mass="25530">MNNNENFSHGYGGYNQQPPQQQFQDYSQQQQFQDYNQQQQFQDYNHQPPQQQQQGFGGRPDEFSHPPQYGRQSSQYGNEYPAEKQNYNYNEDQGENEEGERGIKEFFTKTTVDPYNQEQTEIRTGHVVGAALLTGLVALGAKKYIDNKKEKQRMQMGNEIGGNGTFYGGDQKNSPYDSQMAPQKQQQQGPPMGNPYGAQQPPAPQGNAYGSHMAPPPAGNPYGNPY</sequence>
<keyword evidence="2" id="KW-1185">Reference proteome</keyword>
<reference evidence="1" key="1">
    <citation type="submission" date="2022-07" db="EMBL/GenBank/DDBJ databases">
        <title>Phylogenomic reconstructions and comparative analyses of Kickxellomycotina fungi.</title>
        <authorList>
            <person name="Reynolds N.K."/>
            <person name="Stajich J.E."/>
            <person name="Barry K."/>
            <person name="Grigoriev I.V."/>
            <person name="Crous P."/>
            <person name="Smith M.E."/>
        </authorList>
    </citation>
    <scope>NUCLEOTIDE SEQUENCE</scope>
    <source>
        <strain evidence="1">Benny 63K</strain>
    </source>
</reference>
<comment type="caution">
    <text evidence="1">The sequence shown here is derived from an EMBL/GenBank/DDBJ whole genome shotgun (WGS) entry which is preliminary data.</text>
</comment>
<accession>A0ACC1I7R7</accession>
<dbReference type="Proteomes" id="UP001150581">
    <property type="component" value="Unassembled WGS sequence"/>
</dbReference>
<organism evidence="1 2">
    <name type="scientific">Kickxella alabastrina</name>
    <dbReference type="NCBI Taxonomy" id="61397"/>
    <lineage>
        <taxon>Eukaryota</taxon>
        <taxon>Fungi</taxon>
        <taxon>Fungi incertae sedis</taxon>
        <taxon>Zoopagomycota</taxon>
        <taxon>Kickxellomycotina</taxon>
        <taxon>Kickxellomycetes</taxon>
        <taxon>Kickxellales</taxon>
        <taxon>Kickxellaceae</taxon>
        <taxon>Kickxella</taxon>
    </lineage>
</organism>
<dbReference type="EMBL" id="JANBPG010002002">
    <property type="protein sequence ID" value="KAJ1887400.1"/>
    <property type="molecule type" value="Genomic_DNA"/>
</dbReference>
<protein>
    <submittedName>
        <fullName evidence="1">Uncharacterized protein</fullName>
    </submittedName>
</protein>
<proteinExistence type="predicted"/>
<evidence type="ECO:0000313" key="1">
    <source>
        <dbReference type="EMBL" id="KAJ1887400.1"/>
    </source>
</evidence>
<name>A0ACC1I7R7_9FUNG</name>
<gene>
    <name evidence="1" type="ORF">LPJ66_009140</name>
</gene>
<evidence type="ECO:0000313" key="2">
    <source>
        <dbReference type="Proteomes" id="UP001150581"/>
    </source>
</evidence>